<dbReference type="InterPro" id="IPR009003">
    <property type="entry name" value="Peptidase_S1_PA"/>
</dbReference>
<dbReference type="Proteomes" id="UP000029391">
    <property type="component" value="Unassembled WGS sequence"/>
</dbReference>
<protein>
    <recommendedName>
        <fullName evidence="4">Peptidase S1 domain-containing protein</fullName>
    </recommendedName>
</protein>
<gene>
    <name evidence="2" type="ORF">P873_08560</name>
</gene>
<dbReference type="STRING" id="1121013.GCA_000426365_02279"/>
<evidence type="ECO:0000256" key="1">
    <source>
        <dbReference type="SAM" id="SignalP"/>
    </source>
</evidence>
<evidence type="ECO:0000313" key="2">
    <source>
        <dbReference type="EMBL" id="KFN49885.1"/>
    </source>
</evidence>
<dbReference type="Gene3D" id="2.40.10.10">
    <property type="entry name" value="Trypsin-like serine proteases"/>
    <property type="match status" value="2"/>
</dbReference>
<dbReference type="RefSeq" id="WP_051239939.1">
    <property type="nucleotide sequence ID" value="NZ_AUFF01000007.1"/>
</dbReference>
<dbReference type="PANTHER" id="PTHR36234:SF5">
    <property type="entry name" value="LYSYL ENDOPEPTIDASE"/>
    <property type="match status" value="1"/>
</dbReference>
<feature type="signal peptide" evidence="1">
    <location>
        <begin position="1"/>
        <end position="22"/>
    </location>
</feature>
<dbReference type="EMBL" id="AWXU01000027">
    <property type="protein sequence ID" value="KFN49885.1"/>
    <property type="molecule type" value="Genomic_DNA"/>
</dbReference>
<dbReference type="eggNOG" id="COG0265">
    <property type="taxonomic scope" value="Bacteria"/>
</dbReference>
<proteinExistence type="predicted"/>
<reference evidence="2 3" key="1">
    <citation type="submission" date="2013-09" db="EMBL/GenBank/DDBJ databases">
        <title>Genome sequencing of Arenimonas composti.</title>
        <authorList>
            <person name="Chen F."/>
            <person name="Wang G."/>
        </authorList>
    </citation>
    <scope>NUCLEOTIDE SEQUENCE [LARGE SCALE GENOMIC DNA]</scope>
    <source>
        <strain evidence="2 3">TR7-09</strain>
    </source>
</reference>
<keyword evidence="1" id="KW-0732">Signal</keyword>
<dbReference type="OrthoDB" id="5619888at2"/>
<dbReference type="SUPFAM" id="SSF50494">
    <property type="entry name" value="Trypsin-like serine proteases"/>
    <property type="match status" value="1"/>
</dbReference>
<dbReference type="PANTHER" id="PTHR36234">
    <property type="entry name" value="LYSYL ENDOPEPTIDASE"/>
    <property type="match status" value="1"/>
</dbReference>
<dbReference type="AlphaFoldDB" id="A0A091BZW1"/>
<sequence>MSFRTSLAAAIALALAAGTAAASAPVMRVAGEPAIAAKADAVVTWRQNSATAVARLEFPGLAAERIHEVELRNQRADKPTQIGVERRIDEAGGRALPTLRWSAVDGGRVARFEVAAMDAMGLRVGLRVNNLPDGAEMRFAGSLAPNDVVLADAAAIRFQNGNGTRVYWTPVTDGDTQVIEVFVPAGADASKLRLSVESISHLLTNSIENFSLAKAIGDSGSCNVDTACRVGTLGQDFVDAKNAVARMVFTDGGTYTCTGTLLNDTVPATQIPYFYTADHCIGSASVAATLNTYWGFEATSCGSGVAAANVRLAGGADYLYSDPGSTGTDAALLRLKDTPPAGAYFAGWNATTITNNADVLAIHHPAGDLKKSSTGRKRSHDADLINVGWLNGTTEGGSSGSGLFTLGPDGYELRGGLYGGGASCSNSGNMNNSNNYDLYSRMDVIYPNIQGWLAPAATGPGPTGNYTGAWWVPSESGWGLTAFQFDNESNTLFVMFFIYDSSGKAKWYELGGGWSDVDVRSGDIFESTAAPWSTSYDPAQRSFTAAGNATLTFTSATSATLQFTVEGVTRSVTLSKL</sequence>
<accession>A0A091BZW1</accession>
<dbReference type="InterPro" id="IPR043504">
    <property type="entry name" value="Peptidase_S1_PA_chymotrypsin"/>
</dbReference>
<comment type="caution">
    <text evidence="2">The sequence shown here is derived from an EMBL/GenBank/DDBJ whole genome shotgun (WGS) entry which is preliminary data.</text>
</comment>
<evidence type="ECO:0008006" key="4">
    <source>
        <dbReference type="Google" id="ProtNLM"/>
    </source>
</evidence>
<organism evidence="2 3">
    <name type="scientific">Arenimonas composti TR7-09 = DSM 18010</name>
    <dbReference type="NCBI Taxonomy" id="1121013"/>
    <lineage>
        <taxon>Bacteria</taxon>
        <taxon>Pseudomonadati</taxon>
        <taxon>Pseudomonadota</taxon>
        <taxon>Gammaproteobacteria</taxon>
        <taxon>Lysobacterales</taxon>
        <taxon>Lysobacteraceae</taxon>
        <taxon>Arenimonas</taxon>
    </lineage>
</organism>
<evidence type="ECO:0000313" key="3">
    <source>
        <dbReference type="Proteomes" id="UP000029391"/>
    </source>
</evidence>
<keyword evidence="3" id="KW-1185">Reference proteome</keyword>
<name>A0A091BZW1_9GAMM</name>
<feature type="chain" id="PRO_5001870379" description="Peptidase S1 domain-containing protein" evidence="1">
    <location>
        <begin position="23"/>
        <end position="577"/>
    </location>
</feature>